<dbReference type="SUPFAM" id="SSF90123">
    <property type="entry name" value="ABC transporter transmembrane region"/>
    <property type="match status" value="1"/>
</dbReference>
<dbReference type="OrthoDB" id="1240423at2"/>
<evidence type="ECO:0000313" key="14">
    <source>
        <dbReference type="Proteomes" id="UP000195437"/>
    </source>
</evidence>
<feature type="transmembrane region" description="Helical" evidence="10">
    <location>
        <begin position="157"/>
        <end position="173"/>
    </location>
</feature>
<keyword evidence="8 10" id="KW-1133">Transmembrane helix</keyword>
<keyword evidence="9 10" id="KW-0472">Membrane</keyword>
<dbReference type="Gene3D" id="1.20.1560.10">
    <property type="entry name" value="ABC transporter type 1, transmembrane domain"/>
    <property type="match status" value="1"/>
</dbReference>
<name>A0A1Y0IID8_9BACL</name>
<keyword evidence="3" id="KW-1003">Cell membrane</keyword>
<keyword evidence="7" id="KW-0067">ATP-binding</keyword>
<evidence type="ECO:0000259" key="11">
    <source>
        <dbReference type="PROSITE" id="PS50893"/>
    </source>
</evidence>
<feature type="domain" description="ABC transporter" evidence="11">
    <location>
        <begin position="333"/>
        <end position="565"/>
    </location>
</feature>
<dbReference type="GO" id="GO:0005524">
    <property type="term" value="F:ATP binding"/>
    <property type="evidence" value="ECO:0007669"/>
    <property type="project" value="UniProtKB-KW"/>
</dbReference>
<dbReference type="InterPro" id="IPR003439">
    <property type="entry name" value="ABC_transporter-like_ATP-bd"/>
</dbReference>
<dbReference type="SMART" id="SM00382">
    <property type="entry name" value="AAA"/>
    <property type="match status" value="1"/>
</dbReference>
<feature type="transmembrane region" description="Helical" evidence="10">
    <location>
        <begin position="49"/>
        <end position="67"/>
    </location>
</feature>
<dbReference type="InterPro" id="IPR036640">
    <property type="entry name" value="ABC1_TM_sf"/>
</dbReference>
<keyword evidence="5" id="KW-0547">Nucleotide-binding</keyword>
<evidence type="ECO:0000256" key="10">
    <source>
        <dbReference type="SAM" id="Phobius"/>
    </source>
</evidence>
<dbReference type="PANTHER" id="PTHR24221:SF654">
    <property type="entry name" value="ATP-BINDING CASSETTE SUB-FAMILY B MEMBER 6"/>
    <property type="match status" value="1"/>
</dbReference>
<dbReference type="InterPro" id="IPR011527">
    <property type="entry name" value="ABC1_TM_dom"/>
</dbReference>
<dbReference type="RefSeq" id="WP_087455604.1">
    <property type="nucleotide sequence ID" value="NZ_CP021434.1"/>
</dbReference>
<dbReference type="InterPro" id="IPR039421">
    <property type="entry name" value="Type_1_exporter"/>
</dbReference>
<dbReference type="KEGG" id="tum:CBW65_03450"/>
<keyword evidence="6" id="KW-0788">Thiol protease</keyword>
<evidence type="ECO:0000256" key="4">
    <source>
        <dbReference type="ARBA" id="ARBA00022692"/>
    </source>
</evidence>
<evidence type="ECO:0000256" key="1">
    <source>
        <dbReference type="ARBA" id="ARBA00004651"/>
    </source>
</evidence>
<dbReference type="EMBL" id="CP021434">
    <property type="protein sequence ID" value="ARU60217.1"/>
    <property type="molecule type" value="Genomic_DNA"/>
</dbReference>
<dbReference type="GO" id="GO:0016887">
    <property type="term" value="F:ATP hydrolysis activity"/>
    <property type="evidence" value="ECO:0007669"/>
    <property type="project" value="InterPro"/>
</dbReference>
<sequence length="573" mass="62519">MYGAFLKKGLGAQKARVASLGILLLGGALLQLGSPLVLRKYIDAAKLGGALDVLVWAALLFLALTAVRQIGQVAGTYLSEQVGWTATNRLRTELFLHALRLDLGWHKEKTAGEMMERVDGDVTAMANFFSRFVLKVAANVLLLLGMVAVLFTVDLRVGAAFLLFVCGALWLLNRIREIAVPHWVAARKVNAEFYGFLGERLAGLEEIKANGAGAYVMKRFFERMSVLLGKERTAYVRGRALWPATVGLFALGYVMVFALGSWLYEGGRITLGTFYLLFAYVELLRGPLDQITEEMQDFQKAAASVKRVGELMAVESRERDEGELTLPKGQLGVAFEAVEFGYGSEAVLQGVSFAVQPGRTLGVLGRTGSGKTTLTRLLLRLYEPNAGAVKVGGVDVRAVPLQELRGKIGMVTQDVRLFRGTVRDNVTLFDPEVPVEQIVDVLEELGLGAWLRSLPQGLDTLLEGSGGLSAGEAQLLSFARVFLRDPALVILDEASSRLDPATERLIEQAVRKLLAGRTAIVIAHRLSTVRMVDDVLVIEDGRVAEFGEREVLSHTEGSRLWHLEHAGMEEVLG</sequence>
<dbReference type="InterPro" id="IPR017871">
    <property type="entry name" value="ABC_transporter-like_CS"/>
</dbReference>
<evidence type="ECO:0000256" key="2">
    <source>
        <dbReference type="ARBA" id="ARBA00022448"/>
    </source>
</evidence>
<evidence type="ECO:0000256" key="5">
    <source>
        <dbReference type="ARBA" id="ARBA00022741"/>
    </source>
</evidence>
<dbReference type="Proteomes" id="UP000195437">
    <property type="component" value="Chromosome"/>
</dbReference>
<keyword evidence="6" id="KW-0378">Hydrolase</keyword>
<dbReference type="GO" id="GO:0140359">
    <property type="term" value="F:ABC-type transporter activity"/>
    <property type="evidence" value="ECO:0007669"/>
    <property type="project" value="InterPro"/>
</dbReference>
<dbReference type="AlphaFoldDB" id="A0A1Y0IID8"/>
<evidence type="ECO:0000259" key="12">
    <source>
        <dbReference type="PROSITE" id="PS50929"/>
    </source>
</evidence>
<feature type="transmembrane region" description="Helical" evidence="10">
    <location>
        <begin position="240"/>
        <end position="263"/>
    </location>
</feature>
<proteinExistence type="predicted"/>
<dbReference type="CDD" id="cd07346">
    <property type="entry name" value="ABC_6TM_exporters"/>
    <property type="match status" value="1"/>
</dbReference>
<evidence type="ECO:0008006" key="15">
    <source>
        <dbReference type="Google" id="ProtNLM"/>
    </source>
</evidence>
<dbReference type="GO" id="GO:0034040">
    <property type="term" value="F:ATPase-coupled lipid transmembrane transporter activity"/>
    <property type="evidence" value="ECO:0007669"/>
    <property type="project" value="TreeGrafter"/>
</dbReference>
<keyword evidence="4 10" id="KW-0812">Transmembrane</keyword>
<dbReference type="GO" id="GO:0005886">
    <property type="term" value="C:plasma membrane"/>
    <property type="evidence" value="ECO:0007669"/>
    <property type="project" value="UniProtKB-SubCell"/>
</dbReference>
<feature type="transmembrane region" description="Helical" evidence="10">
    <location>
        <begin position="132"/>
        <end position="151"/>
    </location>
</feature>
<comment type="subcellular location">
    <subcellularLocation>
        <location evidence="1">Cell membrane</location>
        <topology evidence="1">Multi-pass membrane protein</topology>
    </subcellularLocation>
</comment>
<evidence type="ECO:0000256" key="6">
    <source>
        <dbReference type="ARBA" id="ARBA00022807"/>
    </source>
</evidence>
<dbReference type="Pfam" id="PF00005">
    <property type="entry name" value="ABC_tran"/>
    <property type="match status" value="1"/>
</dbReference>
<dbReference type="Pfam" id="PF00664">
    <property type="entry name" value="ABC_membrane"/>
    <property type="match status" value="1"/>
</dbReference>
<keyword evidence="14" id="KW-1185">Reference proteome</keyword>
<reference evidence="14" key="1">
    <citation type="submission" date="2017-05" db="EMBL/GenBank/DDBJ databases">
        <authorList>
            <person name="Sung H."/>
        </authorList>
    </citation>
    <scope>NUCLEOTIDE SEQUENCE [LARGE SCALE GENOMIC DNA]</scope>
    <source>
        <strain evidence="14">AR23208</strain>
    </source>
</reference>
<protein>
    <recommendedName>
        <fullName evidence="15">Helicase</fullName>
    </recommendedName>
</protein>
<dbReference type="PROSITE" id="PS50893">
    <property type="entry name" value="ABC_TRANSPORTER_2"/>
    <property type="match status" value="1"/>
</dbReference>
<dbReference type="InterPro" id="IPR027417">
    <property type="entry name" value="P-loop_NTPase"/>
</dbReference>
<gene>
    <name evidence="13" type="ORF">CBW65_03450</name>
</gene>
<feature type="domain" description="ABC transmembrane type-1" evidence="12">
    <location>
        <begin position="22"/>
        <end position="300"/>
    </location>
</feature>
<accession>A0A1Y0IID8</accession>
<dbReference type="Gene3D" id="3.40.50.300">
    <property type="entry name" value="P-loop containing nucleotide triphosphate hydrolases"/>
    <property type="match status" value="1"/>
</dbReference>
<evidence type="ECO:0000256" key="9">
    <source>
        <dbReference type="ARBA" id="ARBA00023136"/>
    </source>
</evidence>
<keyword evidence="6" id="KW-0645">Protease</keyword>
<evidence type="ECO:0000313" key="13">
    <source>
        <dbReference type="EMBL" id="ARU60217.1"/>
    </source>
</evidence>
<keyword evidence="2" id="KW-0813">Transport</keyword>
<dbReference type="PROSITE" id="PS00211">
    <property type="entry name" value="ABC_TRANSPORTER_1"/>
    <property type="match status" value="1"/>
</dbReference>
<dbReference type="FunFam" id="3.40.50.300:FF:000299">
    <property type="entry name" value="ABC transporter ATP-binding protein/permease"/>
    <property type="match status" value="1"/>
</dbReference>
<evidence type="ECO:0000256" key="3">
    <source>
        <dbReference type="ARBA" id="ARBA00022475"/>
    </source>
</evidence>
<dbReference type="InterPro" id="IPR003593">
    <property type="entry name" value="AAA+_ATPase"/>
</dbReference>
<organism evidence="13 14">
    <name type="scientific">Tumebacillus avium</name>
    <dbReference type="NCBI Taxonomy" id="1903704"/>
    <lineage>
        <taxon>Bacteria</taxon>
        <taxon>Bacillati</taxon>
        <taxon>Bacillota</taxon>
        <taxon>Bacilli</taxon>
        <taxon>Bacillales</taxon>
        <taxon>Alicyclobacillaceae</taxon>
        <taxon>Tumebacillus</taxon>
    </lineage>
</organism>
<dbReference type="GO" id="GO:0008234">
    <property type="term" value="F:cysteine-type peptidase activity"/>
    <property type="evidence" value="ECO:0007669"/>
    <property type="project" value="UniProtKB-KW"/>
</dbReference>
<dbReference type="PANTHER" id="PTHR24221">
    <property type="entry name" value="ATP-BINDING CASSETTE SUB-FAMILY B"/>
    <property type="match status" value="1"/>
</dbReference>
<dbReference type="PROSITE" id="PS50929">
    <property type="entry name" value="ABC_TM1F"/>
    <property type="match status" value="1"/>
</dbReference>
<evidence type="ECO:0000256" key="7">
    <source>
        <dbReference type="ARBA" id="ARBA00022840"/>
    </source>
</evidence>
<evidence type="ECO:0000256" key="8">
    <source>
        <dbReference type="ARBA" id="ARBA00022989"/>
    </source>
</evidence>
<dbReference type="SUPFAM" id="SSF52540">
    <property type="entry name" value="P-loop containing nucleoside triphosphate hydrolases"/>
    <property type="match status" value="1"/>
</dbReference>